<dbReference type="AlphaFoldDB" id="A0AAD1SYD7"/>
<dbReference type="Proteomes" id="UP001295444">
    <property type="component" value="Chromosome 09"/>
</dbReference>
<accession>A0AAD1SYD7</accession>
<evidence type="ECO:0000259" key="1">
    <source>
        <dbReference type="Pfam" id="PF00021"/>
    </source>
</evidence>
<keyword evidence="3" id="KW-1185">Reference proteome</keyword>
<organism evidence="2 3">
    <name type="scientific">Pelobates cultripes</name>
    <name type="common">Western spadefoot toad</name>
    <dbReference type="NCBI Taxonomy" id="61616"/>
    <lineage>
        <taxon>Eukaryota</taxon>
        <taxon>Metazoa</taxon>
        <taxon>Chordata</taxon>
        <taxon>Craniata</taxon>
        <taxon>Vertebrata</taxon>
        <taxon>Euteleostomi</taxon>
        <taxon>Amphibia</taxon>
        <taxon>Batrachia</taxon>
        <taxon>Anura</taxon>
        <taxon>Pelobatoidea</taxon>
        <taxon>Pelobatidae</taxon>
        <taxon>Pelobates</taxon>
    </lineage>
</organism>
<protein>
    <recommendedName>
        <fullName evidence="1">UPAR/Ly6 domain-containing protein</fullName>
    </recommendedName>
</protein>
<gene>
    <name evidence="2" type="ORF">PECUL_23A008090</name>
</gene>
<dbReference type="InterPro" id="IPR016054">
    <property type="entry name" value="LY6_UPA_recep-like"/>
</dbReference>
<evidence type="ECO:0000313" key="2">
    <source>
        <dbReference type="EMBL" id="CAH2314351.1"/>
    </source>
</evidence>
<dbReference type="SUPFAM" id="SSF57302">
    <property type="entry name" value="Snake toxin-like"/>
    <property type="match status" value="1"/>
</dbReference>
<feature type="domain" description="UPAR/Ly6" evidence="1">
    <location>
        <begin position="3"/>
        <end position="71"/>
    </location>
</feature>
<reference evidence="2" key="1">
    <citation type="submission" date="2022-03" db="EMBL/GenBank/DDBJ databases">
        <authorList>
            <person name="Alioto T."/>
            <person name="Alioto T."/>
            <person name="Gomez Garrido J."/>
        </authorList>
    </citation>
    <scope>NUCLEOTIDE SEQUENCE</scope>
</reference>
<dbReference type="EMBL" id="OW240920">
    <property type="protein sequence ID" value="CAH2314351.1"/>
    <property type="molecule type" value="Genomic_DNA"/>
</dbReference>
<name>A0AAD1SYD7_PELCU</name>
<dbReference type="Pfam" id="PF00021">
    <property type="entry name" value="UPAR_LY6"/>
    <property type="match status" value="1"/>
</dbReference>
<evidence type="ECO:0000313" key="3">
    <source>
        <dbReference type="Proteomes" id="UP001295444"/>
    </source>
</evidence>
<proteinExistence type="predicted"/>
<dbReference type="Gene3D" id="2.10.60.10">
    <property type="entry name" value="CD59"/>
    <property type="match status" value="1"/>
</dbReference>
<dbReference type="InterPro" id="IPR045860">
    <property type="entry name" value="Snake_toxin-like_sf"/>
</dbReference>
<sequence length="93" mass="9954">MECIKFPVTCPPSERCLISTATGRRGEFQFVLRERSCTVASLCGTSGQKNTLGINVTFHNACCDTDLCNSASAGKATLAMVLIPPLFLLILAK</sequence>